<reference evidence="1 4" key="2">
    <citation type="submission" date="2024-10" db="EMBL/GenBank/DDBJ databases">
        <title>Draft genome assembly of a novel steroid transforming actinomycete isolated from African clawed frog Xenopus laevis.</title>
        <authorList>
            <person name="Bragin E."/>
            <person name="Kollerov V."/>
            <person name="Donova M.V."/>
        </authorList>
    </citation>
    <scope>NUCLEOTIDE SEQUENCE [LARGE SCALE GENOMIC DNA]</scope>
    <source>
        <strain evidence="1 4">MTOC-St3</strain>
    </source>
</reference>
<dbReference type="Proteomes" id="UP001231701">
    <property type="component" value="Chromosome"/>
</dbReference>
<name>A0AAX3ZJE7_STRRO</name>
<evidence type="ECO:0000313" key="1">
    <source>
        <dbReference type="EMBL" id="MFG6296197.1"/>
    </source>
</evidence>
<accession>A0AAX3ZJE7</accession>
<organism evidence="2 3">
    <name type="scientific">Streptomyces rochei</name>
    <name type="common">Streptomyces parvullus</name>
    <dbReference type="NCBI Taxonomy" id="1928"/>
    <lineage>
        <taxon>Bacteria</taxon>
        <taxon>Bacillati</taxon>
        <taxon>Actinomycetota</taxon>
        <taxon>Actinomycetes</taxon>
        <taxon>Kitasatosporales</taxon>
        <taxon>Streptomycetaceae</taxon>
        <taxon>Streptomyces</taxon>
        <taxon>Streptomyces rochei group</taxon>
    </lineage>
</organism>
<evidence type="ECO:0008006" key="5">
    <source>
        <dbReference type="Google" id="ProtNLM"/>
    </source>
</evidence>
<dbReference type="EMBL" id="CP121271">
    <property type="protein sequence ID" value="WMC86880.1"/>
    <property type="molecule type" value="Genomic_DNA"/>
</dbReference>
<evidence type="ECO:0000313" key="3">
    <source>
        <dbReference type="Proteomes" id="UP001231701"/>
    </source>
</evidence>
<dbReference type="Proteomes" id="UP001605990">
    <property type="component" value="Unassembled WGS sequence"/>
</dbReference>
<sequence>MDDRAHIIDWAWPTRGAAWIDPAILILRLLEAGHTLVEADVFAQRFPSWRTAPAEAKEAFAAANAAVWEEIARADSASWEAAMVDRSVASHSHLSALPGKR</sequence>
<dbReference type="RefSeq" id="WP_125771032.1">
    <property type="nucleotide sequence ID" value="NZ_CP121271.1"/>
</dbReference>
<proteinExistence type="predicted"/>
<dbReference type="GeneID" id="90943457"/>
<gene>
    <name evidence="1" type="ORF">ACGU38_12685</name>
    <name evidence="2" type="ORF">P7W03_15495</name>
</gene>
<reference evidence="2" key="1">
    <citation type="submission" date="2023-03" db="EMBL/GenBank/DDBJ databases">
        <title>Borrelidin-producing and root-colonizing Streptomyces rochei is a potent biopesticide for soil-borne oomycete-caused plant diseases.</title>
        <authorList>
            <person name="Zhou D."/>
            <person name="Wang X."/>
            <person name="Navarro-Munoz J.C."/>
            <person name="Li W."/>
            <person name="Li J."/>
            <person name="Jiu M."/>
            <person name="Deng S."/>
            <person name="Ye Y."/>
            <person name="Daly P."/>
            <person name="Wei L."/>
        </authorList>
    </citation>
    <scope>NUCLEOTIDE SEQUENCE</scope>
    <source>
        <strain evidence="2">JK1</strain>
    </source>
</reference>
<protein>
    <recommendedName>
        <fullName evidence="5">DUF2742 domain-containing protein</fullName>
    </recommendedName>
</protein>
<evidence type="ECO:0000313" key="4">
    <source>
        <dbReference type="Proteomes" id="UP001605990"/>
    </source>
</evidence>
<dbReference type="EMBL" id="JBIENY010000192">
    <property type="protein sequence ID" value="MFG6296197.1"/>
    <property type="molecule type" value="Genomic_DNA"/>
</dbReference>
<evidence type="ECO:0000313" key="2">
    <source>
        <dbReference type="EMBL" id="WMC86880.1"/>
    </source>
</evidence>
<keyword evidence="4" id="KW-1185">Reference proteome</keyword>
<dbReference type="AlphaFoldDB" id="A0AAX3ZJE7"/>